<protein>
    <submittedName>
        <fullName evidence="2">Uncharacterized protein</fullName>
    </submittedName>
</protein>
<keyword evidence="1" id="KW-0812">Transmembrane</keyword>
<dbReference type="eggNOG" id="ENOG502TFA2">
    <property type="taxonomic scope" value="Eukaryota"/>
</dbReference>
<dbReference type="OrthoDB" id="7849827at2759"/>
<keyword evidence="1" id="KW-0472">Membrane</keyword>
<keyword evidence="1" id="KW-1133">Transmembrane helix</keyword>
<evidence type="ECO:0000313" key="3">
    <source>
        <dbReference type="Proteomes" id="UP000008792"/>
    </source>
</evidence>
<dbReference type="EMBL" id="CH940651">
    <property type="protein sequence ID" value="EDW65767.2"/>
    <property type="molecule type" value="Genomic_DNA"/>
</dbReference>
<sequence>MGTHRLSVEATASTSNLDSRCVENGGQTTSCWLQTEKMLLLCCRLWPRLLFLGLLSVLVMLCLLQSSAARVIYYNVLNSNQSIEAESNNDINTIGKGMLFEVRRLECRRGYMHDHHNRCRRIV</sequence>
<dbReference type="HOGENOM" id="CLU_193242_0_0_1"/>
<organism evidence="2 3">
    <name type="scientific">Drosophila virilis</name>
    <name type="common">Fruit fly</name>
    <dbReference type="NCBI Taxonomy" id="7244"/>
    <lineage>
        <taxon>Eukaryota</taxon>
        <taxon>Metazoa</taxon>
        <taxon>Ecdysozoa</taxon>
        <taxon>Arthropoda</taxon>
        <taxon>Hexapoda</taxon>
        <taxon>Insecta</taxon>
        <taxon>Pterygota</taxon>
        <taxon>Neoptera</taxon>
        <taxon>Endopterygota</taxon>
        <taxon>Diptera</taxon>
        <taxon>Brachycera</taxon>
        <taxon>Muscomorpha</taxon>
        <taxon>Ephydroidea</taxon>
        <taxon>Drosophilidae</taxon>
        <taxon>Drosophila</taxon>
    </lineage>
</organism>
<proteinExistence type="predicted"/>
<accession>B4M263</accession>
<dbReference type="FunCoup" id="B4M263">
    <property type="interactions" value="2"/>
</dbReference>
<reference evidence="2 3" key="1">
    <citation type="journal article" date="2007" name="Nature">
        <title>Evolution of genes and genomes on the Drosophila phylogeny.</title>
        <authorList>
            <consortium name="Drosophila 12 Genomes Consortium"/>
            <person name="Clark A.G."/>
            <person name="Eisen M.B."/>
            <person name="Smith D.R."/>
            <person name="Bergman C.M."/>
            <person name="Oliver B."/>
            <person name="Markow T.A."/>
            <person name="Kaufman T.C."/>
            <person name="Kellis M."/>
            <person name="Gelbart W."/>
            <person name="Iyer V.N."/>
            <person name="Pollard D.A."/>
            <person name="Sackton T.B."/>
            <person name="Larracuente A.M."/>
            <person name="Singh N.D."/>
            <person name="Abad J.P."/>
            <person name="Abt D.N."/>
            <person name="Adryan B."/>
            <person name="Aguade M."/>
            <person name="Akashi H."/>
            <person name="Anderson W.W."/>
            <person name="Aquadro C.F."/>
            <person name="Ardell D.H."/>
            <person name="Arguello R."/>
            <person name="Artieri C.G."/>
            <person name="Barbash D.A."/>
            <person name="Barker D."/>
            <person name="Barsanti P."/>
            <person name="Batterham P."/>
            <person name="Batzoglou S."/>
            <person name="Begun D."/>
            <person name="Bhutkar A."/>
            <person name="Blanco E."/>
            <person name="Bosak S.A."/>
            <person name="Bradley R.K."/>
            <person name="Brand A.D."/>
            <person name="Brent M.R."/>
            <person name="Brooks A.N."/>
            <person name="Brown R.H."/>
            <person name="Butlin R.K."/>
            <person name="Caggese C."/>
            <person name="Calvi B.R."/>
            <person name="Bernardo de Carvalho A."/>
            <person name="Caspi A."/>
            <person name="Castrezana S."/>
            <person name="Celniker S.E."/>
            <person name="Chang J.L."/>
            <person name="Chapple C."/>
            <person name="Chatterji S."/>
            <person name="Chinwalla A."/>
            <person name="Civetta A."/>
            <person name="Clifton S.W."/>
            <person name="Comeron J.M."/>
            <person name="Costello J.C."/>
            <person name="Coyne J.A."/>
            <person name="Daub J."/>
            <person name="David R.G."/>
            <person name="Delcher A.L."/>
            <person name="Delehaunty K."/>
            <person name="Do C.B."/>
            <person name="Ebling H."/>
            <person name="Edwards K."/>
            <person name="Eickbush T."/>
            <person name="Evans J.D."/>
            <person name="Filipski A."/>
            <person name="Findeiss S."/>
            <person name="Freyhult E."/>
            <person name="Fulton L."/>
            <person name="Fulton R."/>
            <person name="Garcia A.C."/>
            <person name="Gardiner A."/>
            <person name="Garfield D.A."/>
            <person name="Garvin B.E."/>
            <person name="Gibson G."/>
            <person name="Gilbert D."/>
            <person name="Gnerre S."/>
            <person name="Godfrey J."/>
            <person name="Good R."/>
            <person name="Gotea V."/>
            <person name="Gravely B."/>
            <person name="Greenberg A.J."/>
            <person name="Griffiths-Jones S."/>
            <person name="Gross S."/>
            <person name="Guigo R."/>
            <person name="Gustafson E.A."/>
            <person name="Haerty W."/>
            <person name="Hahn M.W."/>
            <person name="Halligan D.L."/>
            <person name="Halpern A.L."/>
            <person name="Halter G.M."/>
            <person name="Han M.V."/>
            <person name="Heger A."/>
            <person name="Hillier L."/>
            <person name="Hinrichs A.S."/>
            <person name="Holmes I."/>
            <person name="Hoskins R.A."/>
            <person name="Hubisz M.J."/>
            <person name="Hultmark D."/>
            <person name="Huntley M.A."/>
            <person name="Jaffe D.B."/>
            <person name="Jagadeeshan S."/>
            <person name="Jeck W.R."/>
            <person name="Johnson J."/>
            <person name="Jones C.D."/>
            <person name="Jordan W.C."/>
            <person name="Karpen G.H."/>
            <person name="Kataoka E."/>
            <person name="Keightley P.D."/>
            <person name="Kheradpour P."/>
            <person name="Kirkness E.F."/>
            <person name="Koerich L.B."/>
            <person name="Kristiansen K."/>
            <person name="Kudrna D."/>
            <person name="Kulathinal R.J."/>
            <person name="Kumar S."/>
            <person name="Kwok R."/>
            <person name="Lander E."/>
            <person name="Langley C.H."/>
            <person name="Lapoint R."/>
            <person name="Lazzaro B.P."/>
            <person name="Lee S.J."/>
            <person name="Levesque L."/>
            <person name="Li R."/>
            <person name="Lin C.F."/>
            <person name="Lin M.F."/>
            <person name="Lindblad-Toh K."/>
            <person name="Llopart A."/>
            <person name="Long M."/>
            <person name="Low L."/>
            <person name="Lozovsky E."/>
            <person name="Lu J."/>
            <person name="Luo M."/>
            <person name="Machado C.A."/>
            <person name="Makalowski W."/>
            <person name="Marzo M."/>
            <person name="Matsuda M."/>
            <person name="Matzkin L."/>
            <person name="McAllister B."/>
            <person name="McBride C.S."/>
            <person name="McKernan B."/>
            <person name="McKernan K."/>
            <person name="Mendez-Lago M."/>
            <person name="Minx P."/>
            <person name="Mollenhauer M.U."/>
            <person name="Montooth K."/>
            <person name="Mount S.M."/>
            <person name="Mu X."/>
            <person name="Myers E."/>
            <person name="Negre B."/>
            <person name="Newfeld S."/>
            <person name="Nielsen R."/>
            <person name="Noor M.A."/>
            <person name="O'Grady P."/>
            <person name="Pachter L."/>
            <person name="Papaceit M."/>
            <person name="Parisi M.J."/>
            <person name="Parisi M."/>
            <person name="Parts L."/>
            <person name="Pedersen J.S."/>
            <person name="Pesole G."/>
            <person name="Phillippy A.M."/>
            <person name="Ponting C.P."/>
            <person name="Pop M."/>
            <person name="Porcelli D."/>
            <person name="Powell J.R."/>
            <person name="Prohaska S."/>
            <person name="Pruitt K."/>
            <person name="Puig M."/>
            <person name="Quesneville H."/>
            <person name="Ram K.R."/>
            <person name="Rand D."/>
            <person name="Rasmussen M.D."/>
            <person name="Reed L.K."/>
            <person name="Reenan R."/>
            <person name="Reily A."/>
            <person name="Remington K.A."/>
            <person name="Rieger T.T."/>
            <person name="Ritchie M.G."/>
            <person name="Robin C."/>
            <person name="Rogers Y.H."/>
            <person name="Rohde C."/>
            <person name="Rozas J."/>
            <person name="Rubenfield M.J."/>
            <person name="Ruiz A."/>
            <person name="Russo S."/>
            <person name="Salzberg S.L."/>
            <person name="Sanchez-Gracia A."/>
            <person name="Saranga D.J."/>
            <person name="Sato H."/>
            <person name="Schaeffer S.W."/>
            <person name="Schatz M.C."/>
            <person name="Schlenke T."/>
            <person name="Schwartz R."/>
            <person name="Segarra C."/>
            <person name="Singh R.S."/>
            <person name="Sirot L."/>
            <person name="Sirota M."/>
            <person name="Sisneros N.B."/>
            <person name="Smith C.D."/>
            <person name="Smith T.F."/>
            <person name="Spieth J."/>
            <person name="Stage D.E."/>
            <person name="Stark A."/>
            <person name="Stephan W."/>
            <person name="Strausberg R.L."/>
            <person name="Strempel S."/>
            <person name="Sturgill D."/>
            <person name="Sutton G."/>
            <person name="Sutton G.G."/>
            <person name="Tao W."/>
            <person name="Teichmann S."/>
            <person name="Tobari Y.N."/>
            <person name="Tomimura Y."/>
            <person name="Tsolas J.M."/>
            <person name="Valente V.L."/>
            <person name="Venter E."/>
            <person name="Venter J.C."/>
            <person name="Vicario S."/>
            <person name="Vieira F.G."/>
            <person name="Vilella A.J."/>
            <person name="Villasante A."/>
            <person name="Walenz B."/>
            <person name="Wang J."/>
            <person name="Wasserman M."/>
            <person name="Watts T."/>
            <person name="Wilson D."/>
            <person name="Wilson R.K."/>
            <person name="Wing R.A."/>
            <person name="Wolfner M.F."/>
            <person name="Wong A."/>
            <person name="Wong G.K."/>
            <person name="Wu C.I."/>
            <person name="Wu G."/>
            <person name="Yamamoto D."/>
            <person name="Yang H.P."/>
            <person name="Yang S.P."/>
            <person name="Yorke J.A."/>
            <person name="Yoshida K."/>
            <person name="Zdobnov E."/>
            <person name="Zhang P."/>
            <person name="Zhang Y."/>
            <person name="Zimin A.V."/>
            <person name="Baldwin J."/>
            <person name="Abdouelleil A."/>
            <person name="Abdulkadir J."/>
            <person name="Abebe A."/>
            <person name="Abera B."/>
            <person name="Abreu J."/>
            <person name="Acer S.C."/>
            <person name="Aftuck L."/>
            <person name="Alexander A."/>
            <person name="An P."/>
            <person name="Anderson E."/>
            <person name="Anderson S."/>
            <person name="Arachi H."/>
            <person name="Azer M."/>
            <person name="Bachantsang P."/>
            <person name="Barry A."/>
            <person name="Bayul T."/>
            <person name="Berlin A."/>
            <person name="Bessette D."/>
            <person name="Bloom T."/>
            <person name="Blye J."/>
            <person name="Boguslavskiy L."/>
            <person name="Bonnet C."/>
            <person name="Boukhgalter B."/>
            <person name="Bourzgui I."/>
            <person name="Brown A."/>
            <person name="Cahill P."/>
            <person name="Channer S."/>
            <person name="Cheshatsang Y."/>
            <person name="Chuda L."/>
            <person name="Citroen M."/>
            <person name="Collymore A."/>
            <person name="Cooke P."/>
            <person name="Costello M."/>
            <person name="D'Aco K."/>
            <person name="Daza R."/>
            <person name="De Haan G."/>
            <person name="DeGray S."/>
            <person name="DeMaso C."/>
            <person name="Dhargay N."/>
            <person name="Dooley K."/>
            <person name="Dooley E."/>
            <person name="Doricent M."/>
            <person name="Dorje P."/>
            <person name="Dorjee K."/>
            <person name="Dupes A."/>
            <person name="Elong R."/>
            <person name="Falk J."/>
            <person name="Farina A."/>
            <person name="Faro S."/>
            <person name="Ferguson D."/>
            <person name="Fisher S."/>
            <person name="Foley C.D."/>
            <person name="Franke A."/>
            <person name="Friedrich D."/>
            <person name="Gadbois L."/>
            <person name="Gearin G."/>
            <person name="Gearin C.R."/>
            <person name="Giannoukos G."/>
            <person name="Goode T."/>
            <person name="Graham J."/>
            <person name="Grandbois E."/>
            <person name="Grewal S."/>
            <person name="Gyaltsen K."/>
            <person name="Hafez N."/>
            <person name="Hagos B."/>
            <person name="Hall J."/>
            <person name="Henson C."/>
            <person name="Hollinger A."/>
            <person name="Honan T."/>
            <person name="Huard M.D."/>
            <person name="Hughes L."/>
            <person name="Hurhula B."/>
            <person name="Husby M.E."/>
            <person name="Kamat A."/>
            <person name="Kanga B."/>
            <person name="Kashin S."/>
            <person name="Khazanovich D."/>
            <person name="Kisner P."/>
            <person name="Lance K."/>
            <person name="Lara M."/>
            <person name="Lee W."/>
            <person name="Lennon N."/>
            <person name="Letendre F."/>
            <person name="LeVine R."/>
            <person name="Lipovsky A."/>
            <person name="Liu X."/>
            <person name="Liu J."/>
            <person name="Liu S."/>
            <person name="Lokyitsang T."/>
            <person name="Lokyitsang Y."/>
            <person name="Lubonja R."/>
            <person name="Lui A."/>
            <person name="MacDonald P."/>
            <person name="Magnisalis V."/>
            <person name="Maru K."/>
            <person name="Matthews C."/>
            <person name="McCusker W."/>
            <person name="McDonough S."/>
            <person name="Mehta T."/>
            <person name="Meldrim J."/>
            <person name="Meneus L."/>
            <person name="Mihai O."/>
            <person name="Mihalev A."/>
            <person name="Mihova T."/>
            <person name="Mittelman R."/>
            <person name="Mlenga V."/>
            <person name="Montmayeur A."/>
            <person name="Mulrain L."/>
            <person name="Navidi A."/>
            <person name="Naylor J."/>
            <person name="Negash T."/>
            <person name="Nguyen T."/>
            <person name="Nguyen N."/>
            <person name="Nicol R."/>
            <person name="Norbu C."/>
            <person name="Norbu N."/>
            <person name="Novod N."/>
            <person name="O'Neill B."/>
            <person name="Osman S."/>
            <person name="Markiewicz E."/>
            <person name="Oyono O.L."/>
            <person name="Patti C."/>
            <person name="Phunkhang P."/>
            <person name="Pierre F."/>
            <person name="Priest M."/>
            <person name="Raghuraman S."/>
            <person name="Rege F."/>
            <person name="Reyes R."/>
            <person name="Rise C."/>
            <person name="Rogov P."/>
            <person name="Ross K."/>
            <person name="Ryan E."/>
            <person name="Settipalli S."/>
            <person name="Shea T."/>
            <person name="Sherpa N."/>
            <person name="Shi L."/>
            <person name="Shih D."/>
            <person name="Sparrow T."/>
            <person name="Spaulding J."/>
            <person name="Stalker J."/>
            <person name="Stange-Thomann N."/>
            <person name="Stavropoulos S."/>
            <person name="Stone C."/>
            <person name="Strader C."/>
            <person name="Tesfaye S."/>
            <person name="Thomson T."/>
            <person name="Thoulutsang Y."/>
            <person name="Thoulutsang D."/>
            <person name="Topham K."/>
            <person name="Topping I."/>
            <person name="Tsamla T."/>
            <person name="Vassiliev H."/>
            <person name="Vo A."/>
            <person name="Wangchuk T."/>
            <person name="Wangdi T."/>
            <person name="Weiand M."/>
            <person name="Wilkinson J."/>
            <person name="Wilson A."/>
            <person name="Yadav S."/>
            <person name="Young G."/>
            <person name="Yu Q."/>
            <person name="Zembek L."/>
            <person name="Zhong D."/>
            <person name="Zimmer A."/>
            <person name="Zwirko Z."/>
            <person name="Jaffe D.B."/>
            <person name="Alvarez P."/>
            <person name="Brockman W."/>
            <person name="Butler J."/>
            <person name="Chin C."/>
            <person name="Gnerre S."/>
            <person name="Grabherr M."/>
            <person name="Kleber M."/>
            <person name="Mauceli E."/>
            <person name="MacCallum I."/>
        </authorList>
    </citation>
    <scope>NUCLEOTIDE SEQUENCE [LARGE SCALE GENOMIC DNA]</scope>
    <source>
        <strain evidence="3">Tucson 15010-1051.87</strain>
    </source>
</reference>
<evidence type="ECO:0000256" key="1">
    <source>
        <dbReference type="SAM" id="Phobius"/>
    </source>
</evidence>
<dbReference type="InParanoid" id="B4M263"/>
<dbReference type="AlphaFoldDB" id="B4M263"/>
<gene>
    <name evidence="2" type="primary">Dvir\GJ19433</name>
    <name evidence="2" type="ORF">Dvir_GJ19433</name>
</gene>
<dbReference type="KEGG" id="dvi:6631624"/>
<dbReference type="Proteomes" id="UP000008792">
    <property type="component" value="Unassembled WGS sequence"/>
</dbReference>
<feature type="transmembrane region" description="Helical" evidence="1">
    <location>
        <begin position="45"/>
        <end position="64"/>
    </location>
</feature>
<name>B4M263_DROVI</name>
<evidence type="ECO:0000313" key="2">
    <source>
        <dbReference type="EMBL" id="EDW65767.2"/>
    </source>
</evidence>
<keyword evidence="3" id="KW-1185">Reference proteome</keyword>